<protein>
    <submittedName>
        <fullName evidence="6">S-methylmethionine-dependent homocysteine/selenocysteine methylase</fullName>
    </submittedName>
</protein>
<dbReference type="Gene3D" id="3.20.20.330">
    <property type="entry name" value="Homocysteine-binding-like domain"/>
    <property type="match status" value="1"/>
</dbReference>
<feature type="binding site" evidence="3 4">
    <location>
        <position position="293"/>
    </location>
    <ligand>
        <name>Zn(2+)</name>
        <dbReference type="ChEBI" id="CHEBI:29105"/>
    </ligand>
</feature>
<keyword evidence="1 4" id="KW-0489">Methyltransferase</keyword>
<feature type="domain" description="Hcy-binding" evidence="5">
    <location>
        <begin position="1"/>
        <end position="307"/>
    </location>
</feature>
<keyword evidence="2 4" id="KW-0808">Transferase</keyword>
<keyword evidence="7" id="KW-1185">Reference proteome</keyword>
<evidence type="ECO:0000256" key="3">
    <source>
        <dbReference type="PIRSR" id="PIRSR037505-2"/>
    </source>
</evidence>
<evidence type="ECO:0000256" key="2">
    <source>
        <dbReference type="ARBA" id="ARBA00022679"/>
    </source>
</evidence>
<accession>A0A7W9ZKE8</accession>
<comment type="cofactor">
    <cofactor evidence="3">
        <name>Zn(2+)</name>
        <dbReference type="ChEBI" id="CHEBI:29105"/>
    </cofactor>
    <text evidence="3">Binds 1 zinc ion per subunit.</text>
</comment>
<name>A0A7W9ZKE8_NOVIT</name>
<evidence type="ECO:0000256" key="1">
    <source>
        <dbReference type="ARBA" id="ARBA00022603"/>
    </source>
</evidence>
<dbReference type="PANTHER" id="PTHR11103">
    <property type="entry name" value="SLR1189 PROTEIN"/>
    <property type="match status" value="1"/>
</dbReference>
<dbReference type="SUPFAM" id="SSF82282">
    <property type="entry name" value="Homocysteine S-methyltransferase"/>
    <property type="match status" value="1"/>
</dbReference>
<evidence type="ECO:0000259" key="5">
    <source>
        <dbReference type="PROSITE" id="PS50970"/>
    </source>
</evidence>
<keyword evidence="3 4" id="KW-0862">Zinc</keyword>
<keyword evidence="3 4" id="KW-0479">Metal-binding</keyword>
<reference evidence="6 7" key="1">
    <citation type="submission" date="2020-08" db="EMBL/GenBank/DDBJ databases">
        <title>Genomic Encyclopedia of Type Strains, Phase IV (KMG-IV): sequencing the most valuable type-strain genomes for metagenomic binning, comparative biology and taxonomic classification.</title>
        <authorList>
            <person name="Goeker M."/>
        </authorList>
    </citation>
    <scope>NUCLEOTIDE SEQUENCE [LARGE SCALE GENOMIC DNA]</scope>
    <source>
        <strain evidence="6 7">DSM 11590</strain>
    </source>
</reference>
<dbReference type="PIRSF" id="PIRSF037505">
    <property type="entry name" value="Betaine_HMT"/>
    <property type="match status" value="1"/>
</dbReference>
<dbReference type="PANTHER" id="PTHR11103:SF18">
    <property type="entry name" value="SLR1189 PROTEIN"/>
    <property type="match status" value="1"/>
</dbReference>
<organism evidence="6 7">
    <name type="scientific">Novispirillum itersonii</name>
    <name type="common">Aquaspirillum itersonii</name>
    <dbReference type="NCBI Taxonomy" id="189"/>
    <lineage>
        <taxon>Bacteria</taxon>
        <taxon>Pseudomonadati</taxon>
        <taxon>Pseudomonadota</taxon>
        <taxon>Alphaproteobacteria</taxon>
        <taxon>Rhodospirillales</taxon>
        <taxon>Novispirillaceae</taxon>
        <taxon>Novispirillum</taxon>
    </lineage>
</organism>
<dbReference type="InterPro" id="IPR017226">
    <property type="entry name" value="BHMT-like"/>
</dbReference>
<gene>
    <name evidence="6" type="ORF">FHS48_003575</name>
</gene>
<comment type="caution">
    <text evidence="6">The sequence shown here is derived from an EMBL/GenBank/DDBJ whole genome shotgun (WGS) entry which is preliminary data.</text>
</comment>
<proteinExistence type="predicted"/>
<evidence type="ECO:0000313" key="7">
    <source>
        <dbReference type="Proteomes" id="UP000544872"/>
    </source>
</evidence>
<sequence>MIPPAITLLDGGMGRELHRIGAPFRQPEWSALALMDGPQYVEQVHAAYIAAGADVITSNSYAVVPYHIGEERFAARGQELADLAGQLGRRAIAAGGRPVRLAGSIPPVFGSYRPDLFRAEDADRILRPLVSGLTPHVDLWLAETQGSVAEAEAARRAIGMEDPRPFWLSFTVGDEDPAAIAAGTATPGLRSGETVRAAAEAALRLKATVLLFNCSHADVMAATVREARAVFGTAPAADRPQLGVYANAFEPQEQTEEANEAISTLRRDFGPQDYLRAARHWQAAGATVIGGCCGVGPDTIAVLAAALKP</sequence>
<dbReference type="Pfam" id="PF02574">
    <property type="entry name" value="S-methyl_trans"/>
    <property type="match status" value="1"/>
</dbReference>
<dbReference type="GO" id="GO:0008270">
    <property type="term" value="F:zinc ion binding"/>
    <property type="evidence" value="ECO:0007669"/>
    <property type="project" value="InterPro"/>
</dbReference>
<dbReference type="RefSeq" id="WP_184265526.1">
    <property type="nucleotide sequence ID" value="NZ_JACIIX010000017.1"/>
</dbReference>
<dbReference type="InterPro" id="IPR003726">
    <property type="entry name" value="HCY_dom"/>
</dbReference>
<dbReference type="EMBL" id="JACIIX010000017">
    <property type="protein sequence ID" value="MBB6212127.1"/>
    <property type="molecule type" value="Genomic_DNA"/>
</dbReference>
<feature type="binding site" evidence="3 4">
    <location>
        <position position="292"/>
    </location>
    <ligand>
        <name>Zn(2+)</name>
        <dbReference type="ChEBI" id="CHEBI:29105"/>
    </ligand>
</feature>
<dbReference type="GO" id="GO:0008168">
    <property type="term" value="F:methyltransferase activity"/>
    <property type="evidence" value="ECO:0007669"/>
    <property type="project" value="UniProtKB-UniRule"/>
</dbReference>
<dbReference type="InterPro" id="IPR036589">
    <property type="entry name" value="HCY_dom_sf"/>
</dbReference>
<dbReference type="AlphaFoldDB" id="A0A7W9ZKE8"/>
<dbReference type="PROSITE" id="PS50970">
    <property type="entry name" value="HCY"/>
    <property type="match status" value="1"/>
</dbReference>
<dbReference type="Proteomes" id="UP000544872">
    <property type="component" value="Unassembled WGS sequence"/>
</dbReference>
<dbReference type="GO" id="GO:0009086">
    <property type="term" value="P:methionine biosynthetic process"/>
    <property type="evidence" value="ECO:0007669"/>
    <property type="project" value="InterPro"/>
</dbReference>
<dbReference type="GO" id="GO:0032259">
    <property type="term" value="P:methylation"/>
    <property type="evidence" value="ECO:0007669"/>
    <property type="project" value="UniProtKB-KW"/>
</dbReference>
<evidence type="ECO:0000256" key="4">
    <source>
        <dbReference type="PROSITE-ProRule" id="PRU00333"/>
    </source>
</evidence>
<feature type="binding site" evidence="4">
    <location>
        <position position="214"/>
    </location>
    <ligand>
        <name>Zn(2+)</name>
        <dbReference type="ChEBI" id="CHEBI:29105"/>
    </ligand>
</feature>
<evidence type="ECO:0000313" key="6">
    <source>
        <dbReference type="EMBL" id="MBB6212127.1"/>
    </source>
</evidence>